<dbReference type="SUPFAM" id="SSF81296">
    <property type="entry name" value="E set domains"/>
    <property type="match status" value="1"/>
</dbReference>
<comment type="caution">
    <text evidence="3">The sequence shown here is derived from an EMBL/GenBank/DDBJ whole genome shotgun (WGS) entry which is preliminary data.</text>
</comment>
<evidence type="ECO:0000259" key="2">
    <source>
        <dbReference type="Pfam" id="PF01833"/>
    </source>
</evidence>
<dbReference type="SUPFAM" id="SSF101898">
    <property type="entry name" value="NHL repeat"/>
    <property type="match status" value="1"/>
</dbReference>
<evidence type="ECO:0000313" key="4">
    <source>
        <dbReference type="Proteomes" id="UP000782901"/>
    </source>
</evidence>
<dbReference type="InterPro" id="IPR014756">
    <property type="entry name" value="Ig_E-set"/>
</dbReference>
<dbReference type="Pfam" id="PF01833">
    <property type="entry name" value="TIG"/>
    <property type="match status" value="1"/>
</dbReference>
<dbReference type="InterPro" id="IPR013783">
    <property type="entry name" value="Ig-like_fold"/>
</dbReference>
<dbReference type="SUPFAM" id="SSF50956">
    <property type="entry name" value="Thermostable phytase (3-phytase)"/>
    <property type="match status" value="1"/>
</dbReference>
<organism evidence="3 4">
    <name type="scientific">Bacteroides thetaiotaomicron</name>
    <dbReference type="NCBI Taxonomy" id="818"/>
    <lineage>
        <taxon>Bacteria</taxon>
        <taxon>Pseudomonadati</taxon>
        <taxon>Bacteroidota</taxon>
        <taxon>Bacteroidia</taxon>
        <taxon>Bacteroidales</taxon>
        <taxon>Bacteroidaceae</taxon>
        <taxon>Bacteroides</taxon>
    </lineage>
</organism>
<dbReference type="InterPro" id="IPR002909">
    <property type="entry name" value="IPT_dom"/>
</dbReference>
<dbReference type="Gene3D" id="2.120.10.30">
    <property type="entry name" value="TolB, C-terminal domain"/>
    <property type="match status" value="1"/>
</dbReference>
<reference evidence="3" key="1">
    <citation type="submission" date="2021-02" db="EMBL/GenBank/DDBJ databases">
        <title>Infant gut strain persistence is associated with maternal origin, phylogeny, and functional potential including surface adhesion and iron acquisition.</title>
        <authorList>
            <person name="Lou Y.C."/>
        </authorList>
    </citation>
    <scope>NUCLEOTIDE SEQUENCE</scope>
    <source>
        <strain evidence="3">L3_082_243G1_dasL3_082_243G1_maxbin2.maxbin.015s ta_sub</strain>
    </source>
</reference>
<accession>A0A943DPM0</accession>
<evidence type="ECO:0000256" key="1">
    <source>
        <dbReference type="SAM" id="SignalP"/>
    </source>
</evidence>
<sequence length="468" mass="52345">MKSMRKNTWLPLIGLRTFLFVTTAFTIVSCSDDKEEEGYNPNLPVRISELSPQEGGYFDKVILQGENFGNNPKKVRVFFNKKEAIVVGASGDRVLVHVPKLPGDDCKIGMLLNGNTTDTIFAEKHFAYEKNYQLIYVAGQLNSNTETFVEGSLETTTFANSMQHLACDPSGVIYMNHKNTGQSGSLIYINEPENYSKFLDYGASTENGGSPSTPYYDDKTEKVYFCAHHAPFFWEVDPKDSWSFVKRKLIAPDASYQAKGYRPVPSGQKLEYMCSYTRATDANGESFIYCRTWQGQFFRFKLEDRVYDYVTTFAKSDACLATDPDDPTKIYCALNEYNKITCIDLTKNPEDSGFETDVCGIQGPGAYQDGHVSVARLNNPQQILSMHDPETGEKVIYICDANNNCVRMYNMETKLMSTVAGIGGKSGYAAGNPTVSRMNRPYGICITPENDIYVADAGNKVIMKLAFM</sequence>
<dbReference type="AlphaFoldDB" id="A0A943DPM0"/>
<dbReference type="PANTHER" id="PTHR13833:SF71">
    <property type="entry name" value="NHL DOMAIN-CONTAINING PROTEIN"/>
    <property type="match status" value="1"/>
</dbReference>
<keyword evidence="1" id="KW-0732">Signal</keyword>
<dbReference type="PROSITE" id="PS51257">
    <property type="entry name" value="PROKAR_LIPOPROTEIN"/>
    <property type="match status" value="1"/>
</dbReference>
<dbReference type="EMBL" id="JAGZEE010000016">
    <property type="protein sequence ID" value="MBS5411427.1"/>
    <property type="molecule type" value="Genomic_DNA"/>
</dbReference>
<dbReference type="PANTHER" id="PTHR13833">
    <property type="match status" value="1"/>
</dbReference>
<proteinExistence type="predicted"/>
<feature type="signal peptide" evidence="1">
    <location>
        <begin position="1"/>
        <end position="26"/>
    </location>
</feature>
<name>A0A943DPM0_BACT4</name>
<dbReference type="Proteomes" id="UP000782901">
    <property type="component" value="Unassembled WGS sequence"/>
</dbReference>
<dbReference type="Gene3D" id="2.60.40.10">
    <property type="entry name" value="Immunoglobulins"/>
    <property type="match status" value="1"/>
</dbReference>
<gene>
    <name evidence="3" type="ORF">KHY35_12080</name>
</gene>
<dbReference type="InterPro" id="IPR011042">
    <property type="entry name" value="6-blade_b-propeller_TolB-like"/>
</dbReference>
<feature type="domain" description="IPT/TIG" evidence="2">
    <location>
        <begin position="47"/>
        <end position="128"/>
    </location>
</feature>
<evidence type="ECO:0000313" key="3">
    <source>
        <dbReference type="EMBL" id="MBS5411427.1"/>
    </source>
</evidence>
<protein>
    <recommendedName>
        <fullName evidence="2">IPT/TIG domain-containing protein</fullName>
    </recommendedName>
</protein>
<feature type="chain" id="PRO_5037298674" description="IPT/TIG domain-containing protein" evidence="1">
    <location>
        <begin position="27"/>
        <end position="468"/>
    </location>
</feature>